<sequence>MSTPCFTYDDEMANWKDWDESLSLEFPDTAPVMDQPPTKTPPPEAPPDVELTMAELMVIIDAKVRLAAIDARQHFSGRLYAHLQFTEVDWKFEGLYVRRAVGLECYGPDLGSMPDLENHLHNEAHLHHEAALAEEWVWVETVVGDGDEEALPKPTNEIPDSV</sequence>
<comment type="caution">
    <text evidence="1">The sequence shown here is derived from an EMBL/GenBank/DDBJ whole genome shotgun (WGS) entry which is preliminary data.</text>
</comment>
<proteinExistence type="predicted"/>
<dbReference type="Proteomes" id="UP000091967">
    <property type="component" value="Unassembled WGS sequence"/>
</dbReference>
<gene>
    <name evidence="1" type="ORF">FPOA_03940</name>
</gene>
<dbReference type="AlphaFoldDB" id="A0A1B8AS72"/>
<accession>A0A1B8AS72</accession>
<dbReference type="OMA" id="DEMANWK"/>
<reference evidence="1 2" key="1">
    <citation type="submission" date="2016-06" db="EMBL/GenBank/DDBJ databases">
        <title>Living apart together: crosstalk between the core and supernumerary genomes in a fungal plant pathogen.</title>
        <authorList>
            <person name="Vanheule A."/>
            <person name="Audenaert K."/>
            <person name="Warris S."/>
            <person name="Van De Geest H."/>
            <person name="Schijlen E."/>
            <person name="Hofte M."/>
            <person name="De Saeger S."/>
            <person name="Haesaert G."/>
            <person name="Waalwijk C."/>
            <person name="Van Der Lee T."/>
        </authorList>
    </citation>
    <scope>NUCLEOTIDE SEQUENCE [LARGE SCALE GENOMIC DNA]</scope>
    <source>
        <strain evidence="1 2">2516</strain>
    </source>
</reference>
<protein>
    <submittedName>
        <fullName evidence="1">Uncharacterized protein</fullName>
    </submittedName>
</protein>
<evidence type="ECO:0000313" key="1">
    <source>
        <dbReference type="EMBL" id="OBS23392.1"/>
    </source>
</evidence>
<organism evidence="1 2">
    <name type="scientific">Fusarium poae</name>
    <dbReference type="NCBI Taxonomy" id="36050"/>
    <lineage>
        <taxon>Eukaryota</taxon>
        <taxon>Fungi</taxon>
        <taxon>Dikarya</taxon>
        <taxon>Ascomycota</taxon>
        <taxon>Pezizomycotina</taxon>
        <taxon>Sordariomycetes</taxon>
        <taxon>Hypocreomycetidae</taxon>
        <taxon>Hypocreales</taxon>
        <taxon>Nectriaceae</taxon>
        <taxon>Fusarium</taxon>
    </lineage>
</organism>
<keyword evidence="2" id="KW-1185">Reference proteome</keyword>
<name>A0A1B8AS72_FUSPO</name>
<dbReference type="EMBL" id="LYXU01000002">
    <property type="protein sequence ID" value="OBS23392.1"/>
    <property type="molecule type" value="Genomic_DNA"/>
</dbReference>
<evidence type="ECO:0000313" key="2">
    <source>
        <dbReference type="Proteomes" id="UP000091967"/>
    </source>
</evidence>